<name>A0A256GFA0_9HYPH</name>
<dbReference type="RefSeq" id="WP_235819041.1">
    <property type="nucleotide sequence ID" value="NZ_JBHEEM010000011.1"/>
</dbReference>
<accession>A0A256GFA0</accession>
<comment type="caution">
    <text evidence="1">The sequence shown here is derived from an EMBL/GenBank/DDBJ whole genome shotgun (WGS) entry which is preliminary data.</text>
</comment>
<proteinExistence type="predicted"/>
<reference evidence="1 2" key="1">
    <citation type="submission" date="2017-07" db="EMBL/GenBank/DDBJ databases">
        <title>Phylogenetic study on the rhizospheric bacterium Ochrobactrum sp. A44.</title>
        <authorList>
            <person name="Krzyzanowska D.M."/>
            <person name="Ossowicki A."/>
            <person name="Rajewska M."/>
            <person name="Maciag T."/>
            <person name="Kaczynski Z."/>
            <person name="Czerwicka M."/>
            <person name="Jafra S."/>
        </authorList>
    </citation>
    <scope>NUCLEOTIDE SEQUENCE [LARGE SCALE GENOMIC DNA]</scope>
    <source>
        <strain evidence="1 2">CCUG 30717</strain>
    </source>
</reference>
<dbReference type="Proteomes" id="UP000216188">
    <property type="component" value="Unassembled WGS sequence"/>
</dbReference>
<dbReference type="AlphaFoldDB" id="A0A256GFA0"/>
<organism evidence="1 2">
    <name type="scientific">Brucella pseudogrignonensis</name>
    <dbReference type="NCBI Taxonomy" id="419475"/>
    <lineage>
        <taxon>Bacteria</taxon>
        <taxon>Pseudomonadati</taxon>
        <taxon>Pseudomonadota</taxon>
        <taxon>Alphaproteobacteria</taxon>
        <taxon>Hyphomicrobiales</taxon>
        <taxon>Brucellaceae</taxon>
        <taxon>Brucella/Ochrobactrum group</taxon>
        <taxon>Brucella</taxon>
    </lineage>
</organism>
<sequence>MPFYEPTVRVKELTNIAPVEQPDDPSLGETWGAAFRTENIVGSYLSSRGVQNPYEVEQGFNSIDYVKDDPDFAQHVERFGGVFNRKAADALKVQIKREEEDRRTLDAAGINGTIASLAAGVFDIPTVFSVGGGIAGAGRTALGTAIRTSAGAGIDAAVSETGLQLTQQTRTGEETAFNVGGSILLGGALGTLAGRYLSNAEASALTRKIEEQGRGFDEADAAVFGTGGGAQSAGAAAVTKGPMHLKDEALINKIWGVRSQDPLIRSQLSDFDETRNTVRQLAETPLEYAENAQGVATEIGGSVETRMKMWQAPLADSLQQIDTAYAKYFHSTPEPTGWQRRLAPMRSEMQRITGGDKLTFKQFKEEVGRAAFSGDTHAIPEVAEAAKVYRQIDDAMKRAAIEARLLPEDIAVEADISHLFRMYNKDKIAAYRSDFGRILHDYFITKRDAAAKIGDAENVARKADAKADAAAKKAEEFSRLSDQEVSELVEETIDTILGNVDGRIPYDSIVSGPRGPLKERLLRIESKKIQEFLNTDIEEVLHAQTRTMSADVELAKKFGSVDMSEQIAKINDEANRRIAAVDRMTDKDGKAVSPEVKAKERARLDRSRKSAVRDIEAMRDRLRGQYALPSNPDGIVLRAGRVARNLNYLRLLGGMTLSAFPDMAGIVLKHGLTSTFRDGFAPLVSNMKAVKLAGAEVKAAGTALDMILDSRAMSLAEIGDDFGRGSKFERAIKSAGTRFGVVSLMAPWNASMKQFSGMIVMTNLLRAAEKVANGGASPKEIRKLAAAGINADLAQRITQQFAKHGETQSGVLLAKAGAWEDRLAREAFRSAVVRDVDRIIVTPGQDKPLWMSTELGKTVGQFKSFNVSAMQRIALSALQQRDAETLAGVVTALSLGAMTYAAKQAVAGKELSDKPSVWATNAFDWSGLAGWFMEVNNVAEKATRGRVGLSALTGEQMSRYQSRNVVGAFLGPTPDAVSDIFQFTGSMFAGDTTKSDLRKMRQLLPFQNLFYVRGLLNQVESATGDALKLPETRKN</sequence>
<dbReference type="EMBL" id="NNRM01000021">
    <property type="protein sequence ID" value="OYR25779.1"/>
    <property type="molecule type" value="Genomic_DNA"/>
</dbReference>
<keyword evidence="2" id="KW-1185">Reference proteome</keyword>
<evidence type="ECO:0000313" key="1">
    <source>
        <dbReference type="EMBL" id="OYR25779.1"/>
    </source>
</evidence>
<protein>
    <submittedName>
        <fullName evidence="1">Uncharacterized protein</fullName>
    </submittedName>
</protein>
<evidence type="ECO:0000313" key="2">
    <source>
        <dbReference type="Proteomes" id="UP000216188"/>
    </source>
</evidence>
<gene>
    <name evidence="1" type="ORF">CEV34_2689</name>
</gene>